<gene>
    <name evidence="8" type="ORF">HMPREF9135_0577</name>
</gene>
<evidence type="ECO:0000313" key="8">
    <source>
        <dbReference type="EMBL" id="ERK40200.1"/>
    </source>
</evidence>
<dbReference type="AlphaFoldDB" id="U2NQ70"/>
<dbReference type="InterPro" id="IPR029045">
    <property type="entry name" value="ClpP/crotonase-like_dom_sf"/>
</dbReference>
<dbReference type="GO" id="GO:0008236">
    <property type="term" value="F:serine-type peptidase activity"/>
    <property type="evidence" value="ECO:0007669"/>
    <property type="project" value="UniProtKB-KW"/>
</dbReference>
<dbReference type="PATRIC" id="fig|1115809.3.peg.395"/>
<dbReference type="CDD" id="cd07560">
    <property type="entry name" value="Peptidase_S41_CPP"/>
    <property type="match status" value="1"/>
</dbReference>
<dbReference type="SMART" id="SM00245">
    <property type="entry name" value="TSPc"/>
    <property type="match status" value="1"/>
</dbReference>
<dbReference type="Proteomes" id="UP000016648">
    <property type="component" value="Unassembled WGS sequence"/>
</dbReference>
<keyword evidence="4 5" id="KW-0720">Serine protease</keyword>
<dbReference type="GO" id="GO:0007165">
    <property type="term" value="P:signal transduction"/>
    <property type="evidence" value="ECO:0007669"/>
    <property type="project" value="TreeGrafter"/>
</dbReference>
<feature type="domain" description="PDZ" evidence="7">
    <location>
        <begin position="108"/>
        <end position="165"/>
    </location>
</feature>
<organism evidence="8 9">
    <name type="scientific">Segatella baroniae F0067</name>
    <dbReference type="NCBI Taxonomy" id="1115809"/>
    <lineage>
        <taxon>Bacteria</taxon>
        <taxon>Pseudomonadati</taxon>
        <taxon>Bacteroidota</taxon>
        <taxon>Bacteroidia</taxon>
        <taxon>Bacteroidales</taxon>
        <taxon>Prevotellaceae</taxon>
        <taxon>Segatella</taxon>
    </lineage>
</organism>
<feature type="chain" id="PRO_5004631986" evidence="6">
    <location>
        <begin position="21"/>
        <end position="557"/>
    </location>
</feature>
<comment type="similarity">
    <text evidence="1 5">Belongs to the peptidase S41A family.</text>
</comment>
<dbReference type="InterPro" id="IPR001478">
    <property type="entry name" value="PDZ"/>
</dbReference>
<dbReference type="PANTHER" id="PTHR32060:SF30">
    <property type="entry name" value="CARBOXY-TERMINAL PROCESSING PROTEASE CTPA"/>
    <property type="match status" value="1"/>
</dbReference>
<dbReference type="GO" id="GO:0030288">
    <property type="term" value="C:outer membrane-bounded periplasmic space"/>
    <property type="evidence" value="ECO:0007669"/>
    <property type="project" value="TreeGrafter"/>
</dbReference>
<dbReference type="PROSITE" id="PS50106">
    <property type="entry name" value="PDZ"/>
    <property type="match status" value="1"/>
</dbReference>
<dbReference type="InterPro" id="IPR036034">
    <property type="entry name" value="PDZ_sf"/>
</dbReference>
<dbReference type="Gene3D" id="2.30.42.10">
    <property type="match status" value="1"/>
</dbReference>
<dbReference type="CDD" id="cd06782">
    <property type="entry name" value="cpPDZ_CPP-like"/>
    <property type="match status" value="1"/>
</dbReference>
<dbReference type="SMART" id="SM00228">
    <property type="entry name" value="PDZ"/>
    <property type="match status" value="1"/>
</dbReference>
<dbReference type="EMBL" id="AWEY01000007">
    <property type="protein sequence ID" value="ERK40200.1"/>
    <property type="molecule type" value="Genomic_DNA"/>
</dbReference>
<dbReference type="GO" id="GO:0006508">
    <property type="term" value="P:proteolysis"/>
    <property type="evidence" value="ECO:0007669"/>
    <property type="project" value="UniProtKB-KW"/>
</dbReference>
<dbReference type="SUPFAM" id="SSF52096">
    <property type="entry name" value="ClpP/crotonase"/>
    <property type="match status" value="1"/>
</dbReference>
<keyword evidence="2 5" id="KW-0645">Protease</keyword>
<protein>
    <submittedName>
        <fullName evidence="8">Peptidase, S41 family</fullName>
        <ecNumber evidence="8">3.4.21.-</ecNumber>
    </submittedName>
</protein>
<feature type="signal peptide" evidence="6">
    <location>
        <begin position="1"/>
        <end position="20"/>
    </location>
</feature>
<dbReference type="Gene3D" id="3.90.226.10">
    <property type="entry name" value="2-enoyl-CoA Hydratase, Chain A, domain 1"/>
    <property type="match status" value="1"/>
</dbReference>
<sequence length="557" mass="62474">MKMRQYIIGVLLVLALPVAAQEKDDHRFEVMKNLDVFNSIYKQLDLLYVDTLDPKVTIGAGIDAMLSSLDPYTEYYPAEKKGDFKMMVTGKYAGIGSLIRYDFSRKNVVIEEPYANMPAAEAGLKKGDVILAIDDQSMEGRDNSYVSDRLRGDAGTTFVIKIRRPSTGKVMKIKVTRRAIQLPSVPYYGLRQDGVGYINLNQFTEGCAQQVRRAFLDLKGKGMKKLVLDLRGNGGGVEQEAVSLVNMFVPKGKLIVSNRGRLKRMNNDYRTTVEPIDTVMPIVVLVNGETASSSEITSGSLQDLDRAVVMGTRTYGKGLVQMTMPMPYNGSLKLTTNKYYIPSGRCIQAINYKHNNGGYTEHVPDSLTKEFRTAGGRVVKDGGGITPDVEVKPDTLSNLTISLLNSSPYMTRDSSELLLNYVVDYIAKHPTVAAPKNFELTDADYEAFAKRVVDSGYTYARDSEKYLRNLEKLARFEGYYDEAKPEFEALKAKLSHNLAKDLRRNKQQLMEILAKEILPSYYYQAGTIEYGLKHDKTFDEAVKLLGDSDRYRKILHP</sequence>
<dbReference type="EC" id="3.4.21.-" evidence="8"/>
<proteinExistence type="inferred from homology"/>
<reference evidence="8 9" key="1">
    <citation type="submission" date="2013-08" db="EMBL/GenBank/DDBJ databases">
        <authorList>
            <person name="Durkin A.S."/>
            <person name="Haft D.R."/>
            <person name="McCorrison J."/>
            <person name="Torralba M."/>
            <person name="Gillis M."/>
            <person name="Haft D.H."/>
            <person name="Methe B."/>
            <person name="Sutton G."/>
            <person name="Nelson K.E."/>
        </authorList>
    </citation>
    <scope>NUCLEOTIDE SEQUENCE [LARGE SCALE GENOMIC DNA]</scope>
    <source>
        <strain evidence="8 9">F0067</strain>
    </source>
</reference>
<keyword evidence="3 5" id="KW-0378">Hydrolase</keyword>
<evidence type="ECO:0000313" key="9">
    <source>
        <dbReference type="Proteomes" id="UP000016648"/>
    </source>
</evidence>
<evidence type="ECO:0000256" key="3">
    <source>
        <dbReference type="ARBA" id="ARBA00022801"/>
    </source>
</evidence>
<evidence type="ECO:0000259" key="7">
    <source>
        <dbReference type="PROSITE" id="PS50106"/>
    </source>
</evidence>
<comment type="caution">
    <text evidence="8">The sequence shown here is derived from an EMBL/GenBank/DDBJ whole genome shotgun (WGS) entry which is preliminary data.</text>
</comment>
<evidence type="ECO:0000256" key="1">
    <source>
        <dbReference type="ARBA" id="ARBA00009179"/>
    </source>
</evidence>
<dbReference type="Gene3D" id="3.30.750.44">
    <property type="match status" value="1"/>
</dbReference>
<keyword evidence="9" id="KW-1185">Reference proteome</keyword>
<evidence type="ECO:0000256" key="5">
    <source>
        <dbReference type="RuleBase" id="RU004404"/>
    </source>
</evidence>
<dbReference type="PANTHER" id="PTHR32060">
    <property type="entry name" value="TAIL-SPECIFIC PROTEASE"/>
    <property type="match status" value="1"/>
</dbReference>
<evidence type="ECO:0000256" key="2">
    <source>
        <dbReference type="ARBA" id="ARBA00022670"/>
    </source>
</evidence>
<dbReference type="InterPro" id="IPR005151">
    <property type="entry name" value="Tail-specific_protease"/>
</dbReference>
<evidence type="ECO:0000256" key="6">
    <source>
        <dbReference type="SAM" id="SignalP"/>
    </source>
</evidence>
<evidence type="ECO:0000256" key="4">
    <source>
        <dbReference type="ARBA" id="ARBA00022825"/>
    </source>
</evidence>
<dbReference type="InterPro" id="IPR041489">
    <property type="entry name" value="PDZ_6"/>
</dbReference>
<accession>U2NQ70</accession>
<dbReference type="SUPFAM" id="SSF50156">
    <property type="entry name" value="PDZ domain-like"/>
    <property type="match status" value="1"/>
</dbReference>
<dbReference type="GO" id="GO:0004175">
    <property type="term" value="F:endopeptidase activity"/>
    <property type="evidence" value="ECO:0007669"/>
    <property type="project" value="TreeGrafter"/>
</dbReference>
<dbReference type="InterPro" id="IPR004447">
    <property type="entry name" value="Peptidase_S41A"/>
</dbReference>
<dbReference type="NCBIfam" id="TIGR00225">
    <property type="entry name" value="prc"/>
    <property type="match status" value="1"/>
</dbReference>
<dbReference type="Pfam" id="PF03572">
    <property type="entry name" value="Peptidase_S41"/>
    <property type="match status" value="1"/>
</dbReference>
<dbReference type="Pfam" id="PF17820">
    <property type="entry name" value="PDZ_6"/>
    <property type="match status" value="1"/>
</dbReference>
<keyword evidence="6" id="KW-0732">Signal</keyword>
<name>U2NQ70_9BACT</name>